<dbReference type="Pfam" id="PF18962">
    <property type="entry name" value="Por_Secre_tail"/>
    <property type="match status" value="1"/>
</dbReference>
<dbReference type="EMBL" id="CP048222">
    <property type="protein sequence ID" value="QHT67564.1"/>
    <property type="molecule type" value="Genomic_DNA"/>
</dbReference>
<sequence>MKYQNLLKPLLSYGLALFLLMYGLSAYAQQPTVWKGLYHDNAMQKQAKPASKVSSDLLVLKKEYDSFTTTRGAAKTGPFKPSNKSAQIHQGYVTIHAAAEGNTQTLLAELQAAGMINGAAFGNLVSGKMPVGRLDKLSGLKSLRFARAAYSTANIGETTSQGDVAQRSDVARSKYNVSGKGVKIGIISDSYNSLSGAKEGVESGDLPGEGNPDGDTTEVEVLEDMPALTGTDEGRGMAEIIHDVAPGASLAFHTADGGQANYALGILALQEDSCDLIVDDIIYLDEPLFQDGIIAQAVDYVSSKGVGYFCSAGNYGRDSYEAEFAPSDSTYIYGQAHSFANGDQLQNITVPRFSTVRIVFQWSDPFYSVSGGDGAQSDLDIYLMDSLGLNVLAHSFESNEGNDPFEYIEFTNYGFQTTFNLLIEKYSGPAPAKIKYIVFGGAITEHQTNSPTIFGHHNAENAIAVGAAFWFFTPEYGYNPPIVEEYSSAGGVSTLFDTQGNPINQIRQKPAFTAPDGGNTTFFGQFISFIGDFDEYPNFFGTSASAPHATAVAALMMEASNYTLSKAQIVQTLQSTSLDMDDPLMPEFQEGYDYRTGSGFIQTDAAVAAVFKGQQVLSFTLVNADNGKDLLEIEEGTEINLALLPTTNLNIRANTNGKVGSVVFEFDGNLITENTPPYALGGDSHTVRPLKYKPLVPPLMPGDYTLSATPYSLARGEGKAGANLSIYFTVIEQISVVSFTLVNADNAQDIYEIEDGAEINLDELPTTNLNIRANTDNKRTGSVIFDFYRPDVMDVITATENRWPFALGGDFNNGGKKYRVLEPALSPGEYLLLATPYSGSGGTGSEGVGLLVEFEVTGSNYVVARKAIAKENGSDAGLQVFPNPVANKFTLKLNRTSEPVDVNLYNPKGQLVRSFRESGLPEKQVDMTDLPAGLYMLKVQGNGRSQTLKIVKQ</sequence>
<feature type="domain" description="Peptidase S8/S53" evidence="5">
    <location>
        <begin position="459"/>
        <end position="582"/>
    </location>
</feature>
<dbReference type="Gene3D" id="2.60.120.380">
    <property type="match status" value="1"/>
</dbReference>
<organism evidence="7 8">
    <name type="scientific">Rhodocytophaga rosea</name>
    <dbReference type="NCBI Taxonomy" id="2704465"/>
    <lineage>
        <taxon>Bacteria</taxon>
        <taxon>Pseudomonadati</taxon>
        <taxon>Bacteroidota</taxon>
        <taxon>Cytophagia</taxon>
        <taxon>Cytophagales</taxon>
        <taxon>Rhodocytophagaceae</taxon>
        <taxon>Rhodocytophaga</taxon>
    </lineage>
</organism>
<keyword evidence="4" id="KW-0732">Signal</keyword>
<keyword evidence="1" id="KW-0645">Protease</keyword>
<feature type="domain" description="Secretion system C-terminal sorting" evidence="6">
    <location>
        <begin position="880"/>
        <end position="951"/>
    </location>
</feature>
<keyword evidence="3" id="KW-0720">Serine protease</keyword>
<dbReference type="KEGG" id="rhoz:GXP67_13465"/>
<reference evidence="7 8" key="1">
    <citation type="submission" date="2020-01" db="EMBL/GenBank/DDBJ databases">
        <authorList>
            <person name="Kim M.K."/>
        </authorList>
    </citation>
    <scope>NUCLEOTIDE SEQUENCE [LARGE SCALE GENOMIC DNA]</scope>
    <source>
        <strain evidence="7 8">172606-1</strain>
    </source>
</reference>
<dbReference type="InterPro" id="IPR036852">
    <property type="entry name" value="Peptidase_S8/S53_dom_sf"/>
</dbReference>
<name>A0A6C0GIB1_9BACT</name>
<proteinExistence type="predicted"/>
<keyword evidence="2" id="KW-0378">Hydrolase</keyword>
<dbReference type="GO" id="GO:0004252">
    <property type="term" value="F:serine-type endopeptidase activity"/>
    <property type="evidence" value="ECO:0007669"/>
    <property type="project" value="InterPro"/>
</dbReference>
<dbReference type="SUPFAM" id="SSF52743">
    <property type="entry name" value="Subtilisin-like"/>
    <property type="match status" value="1"/>
</dbReference>
<evidence type="ECO:0000256" key="4">
    <source>
        <dbReference type="SAM" id="SignalP"/>
    </source>
</evidence>
<dbReference type="Proteomes" id="UP000480178">
    <property type="component" value="Chromosome"/>
</dbReference>
<feature type="chain" id="PRO_5025666836" evidence="4">
    <location>
        <begin position="29"/>
        <end position="953"/>
    </location>
</feature>
<dbReference type="Gene3D" id="3.40.50.200">
    <property type="entry name" value="Peptidase S8/S53 domain"/>
    <property type="match status" value="2"/>
</dbReference>
<evidence type="ECO:0000259" key="6">
    <source>
        <dbReference type="Pfam" id="PF18962"/>
    </source>
</evidence>
<evidence type="ECO:0000256" key="2">
    <source>
        <dbReference type="ARBA" id="ARBA00022801"/>
    </source>
</evidence>
<dbReference type="CDD" id="cd05562">
    <property type="entry name" value="Peptidases_S53_like"/>
    <property type="match status" value="1"/>
</dbReference>
<dbReference type="InterPro" id="IPR026444">
    <property type="entry name" value="Secre_tail"/>
</dbReference>
<dbReference type="GO" id="GO:0006508">
    <property type="term" value="P:proteolysis"/>
    <property type="evidence" value="ECO:0007669"/>
    <property type="project" value="UniProtKB-KW"/>
</dbReference>
<evidence type="ECO:0000256" key="1">
    <source>
        <dbReference type="ARBA" id="ARBA00022670"/>
    </source>
</evidence>
<gene>
    <name evidence="7" type="ORF">GXP67_13465</name>
</gene>
<keyword evidence="8" id="KW-1185">Reference proteome</keyword>
<dbReference type="InterPro" id="IPR000209">
    <property type="entry name" value="Peptidase_S8/S53_dom"/>
</dbReference>
<protein>
    <submittedName>
        <fullName evidence="7">T9SS type A sorting domain-containing protein</fullName>
    </submittedName>
</protein>
<dbReference type="NCBIfam" id="TIGR04183">
    <property type="entry name" value="Por_Secre_tail"/>
    <property type="match status" value="1"/>
</dbReference>
<evidence type="ECO:0000259" key="5">
    <source>
        <dbReference type="Pfam" id="PF00082"/>
    </source>
</evidence>
<dbReference type="AlphaFoldDB" id="A0A6C0GIB1"/>
<evidence type="ECO:0000313" key="8">
    <source>
        <dbReference type="Proteomes" id="UP000480178"/>
    </source>
</evidence>
<dbReference type="RefSeq" id="WP_162443593.1">
    <property type="nucleotide sequence ID" value="NZ_CP048222.1"/>
</dbReference>
<dbReference type="InterPro" id="IPR023828">
    <property type="entry name" value="Peptidase_S8_Ser-AS"/>
</dbReference>
<dbReference type="Pfam" id="PF00082">
    <property type="entry name" value="Peptidase_S8"/>
    <property type="match status" value="1"/>
</dbReference>
<evidence type="ECO:0000256" key="3">
    <source>
        <dbReference type="ARBA" id="ARBA00022825"/>
    </source>
</evidence>
<evidence type="ECO:0000313" key="7">
    <source>
        <dbReference type="EMBL" id="QHT67564.1"/>
    </source>
</evidence>
<accession>A0A6C0GIB1</accession>
<feature type="signal peptide" evidence="4">
    <location>
        <begin position="1"/>
        <end position="28"/>
    </location>
</feature>
<dbReference type="InterPro" id="IPR034075">
    <property type="entry name" value="Glr3161-like_dom"/>
</dbReference>
<dbReference type="PROSITE" id="PS00138">
    <property type="entry name" value="SUBTILASE_SER"/>
    <property type="match status" value="1"/>
</dbReference>